<reference evidence="2 3" key="1">
    <citation type="submission" date="2022-10" db="EMBL/GenBank/DDBJ databases">
        <title>Janthinobacterium sp. hw3 Genome sequencing.</title>
        <authorList>
            <person name="Park S."/>
        </authorList>
    </citation>
    <scope>NUCLEOTIDE SEQUENCE [LARGE SCALE GENOMIC DNA]</scope>
    <source>
        <strain evidence="3">hw3</strain>
    </source>
</reference>
<dbReference type="Gene3D" id="3.10.450.40">
    <property type="match status" value="1"/>
</dbReference>
<dbReference type="SUPFAM" id="SSF160719">
    <property type="entry name" value="gpW/gp25-like"/>
    <property type="match status" value="1"/>
</dbReference>
<dbReference type="InterPro" id="IPR007048">
    <property type="entry name" value="IraD/Gp25-like"/>
</dbReference>
<sequence>MNIDFPFHFDSRGRTAGTDDADHIRDMIEQFLFTNAGERVNRPDFGSGLLAKVFEPNSPELATALQFTIQAGLQRWLGDLIEVRQLEVLSRDGTLSIDVVYALRRGGETRRASFVREVGNAI</sequence>
<evidence type="ECO:0000313" key="3">
    <source>
        <dbReference type="Proteomes" id="UP001221208"/>
    </source>
</evidence>
<keyword evidence="3" id="KW-1185">Reference proteome</keyword>
<dbReference type="Proteomes" id="UP001221208">
    <property type="component" value="Unassembled WGS sequence"/>
</dbReference>
<dbReference type="EMBL" id="JAQQXR010000001">
    <property type="protein sequence ID" value="MDC8757004.1"/>
    <property type="molecule type" value="Genomic_DNA"/>
</dbReference>
<comment type="caution">
    <text evidence="2">The sequence shown here is derived from an EMBL/GenBank/DDBJ whole genome shotgun (WGS) entry which is preliminary data.</text>
</comment>
<gene>
    <name evidence="2" type="ORF">OIK44_05300</name>
</gene>
<dbReference type="Pfam" id="PF04965">
    <property type="entry name" value="GPW_gp25"/>
    <property type="match status" value="1"/>
</dbReference>
<protein>
    <submittedName>
        <fullName evidence="2">GPW/gp25 family protein</fullName>
    </submittedName>
</protein>
<accession>A0ABT5JWR9</accession>
<proteinExistence type="predicted"/>
<organism evidence="2 3">
    <name type="scientific">Janthinobacterium fluminis</name>
    <dbReference type="NCBI Taxonomy" id="2987524"/>
    <lineage>
        <taxon>Bacteria</taxon>
        <taxon>Pseudomonadati</taxon>
        <taxon>Pseudomonadota</taxon>
        <taxon>Betaproteobacteria</taxon>
        <taxon>Burkholderiales</taxon>
        <taxon>Oxalobacteraceae</taxon>
        <taxon>Janthinobacterium</taxon>
    </lineage>
</organism>
<evidence type="ECO:0000259" key="1">
    <source>
        <dbReference type="Pfam" id="PF04965"/>
    </source>
</evidence>
<name>A0ABT5JWR9_9BURK</name>
<feature type="domain" description="IraD/Gp25-like" evidence="1">
    <location>
        <begin position="20"/>
        <end position="105"/>
    </location>
</feature>
<evidence type="ECO:0000313" key="2">
    <source>
        <dbReference type="EMBL" id="MDC8757004.1"/>
    </source>
</evidence>
<dbReference type="RefSeq" id="WP_273669656.1">
    <property type="nucleotide sequence ID" value="NZ_JAQQXR010000001.1"/>
</dbReference>